<gene>
    <name evidence="2" type="ORF">MOMUL_28600</name>
</gene>
<dbReference type="AlphaFoldDB" id="A0A151ATS8"/>
<feature type="transmembrane region" description="Helical" evidence="1">
    <location>
        <begin position="81"/>
        <end position="99"/>
    </location>
</feature>
<protein>
    <recommendedName>
        <fullName evidence="4">ECF transporter S component</fullName>
    </recommendedName>
</protein>
<dbReference type="Gene3D" id="1.10.1760.20">
    <property type="match status" value="1"/>
</dbReference>
<sequence>MSLFKVQKMEFPKLKPAYLAALIPTAVAINFAGTAIRQGLGVPLFLDSGGTILVSFIAGPWYGALCAVLQSIVRALLMNPMMIFSFPPTVLVALFYGYAARYGITRTWPGLILLLIISQPFTAAASAFVFTYIYGGFSGSALDILSAVFIKSTGKIFTGTFISQNITGFIDKIVLVSLVMAILKALPPQYRVLTPIAQKSAKEEDLSL</sequence>
<keyword evidence="1" id="KW-0472">Membrane</keyword>
<keyword evidence="3" id="KW-1185">Reference proteome</keyword>
<keyword evidence="1" id="KW-1133">Transmembrane helix</keyword>
<name>A0A151ATS8_9FIRM</name>
<dbReference type="EMBL" id="LTBC01000020">
    <property type="protein sequence ID" value="KYH30797.1"/>
    <property type="molecule type" value="Genomic_DNA"/>
</dbReference>
<evidence type="ECO:0008006" key="4">
    <source>
        <dbReference type="Google" id="ProtNLM"/>
    </source>
</evidence>
<dbReference type="OrthoDB" id="9766854at2"/>
<reference evidence="2 3" key="1">
    <citation type="submission" date="2016-02" db="EMBL/GenBank/DDBJ databases">
        <title>Genome sequence of Moorella mulderi DSM 14980.</title>
        <authorList>
            <person name="Poehlein A."/>
            <person name="Daniel R."/>
        </authorList>
    </citation>
    <scope>NUCLEOTIDE SEQUENCE [LARGE SCALE GENOMIC DNA]</scope>
    <source>
        <strain evidence="2 3">DSM 14980</strain>
    </source>
</reference>
<organism evidence="2 3">
    <name type="scientific">Moorella mulderi DSM 14980</name>
    <dbReference type="NCBI Taxonomy" id="1122241"/>
    <lineage>
        <taxon>Bacteria</taxon>
        <taxon>Bacillati</taxon>
        <taxon>Bacillota</taxon>
        <taxon>Clostridia</taxon>
        <taxon>Neomoorellales</taxon>
        <taxon>Neomoorellaceae</taxon>
        <taxon>Neomoorella</taxon>
    </lineage>
</organism>
<feature type="transmembrane region" description="Helical" evidence="1">
    <location>
        <begin position="111"/>
        <end position="134"/>
    </location>
</feature>
<evidence type="ECO:0000256" key="1">
    <source>
        <dbReference type="SAM" id="Phobius"/>
    </source>
</evidence>
<accession>A0A151ATS8</accession>
<keyword evidence="1" id="KW-0812">Transmembrane</keyword>
<comment type="caution">
    <text evidence="2">The sequence shown here is derived from an EMBL/GenBank/DDBJ whole genome shotgun (WGS) entry which is preliminary data.</text>
</comment>
<proteinExistence type="predicted"/>
<evidence type="ECO:0000313" key="3">
    <source>
        <dbReference type="Proteomes" id="UP000075670"/>
    </source>
</evidence>
<dbReference type="PATRIC" id="fig|1122241.3.peg.3048"/>
<dbReference type="RefSeq" id="WP_062285859.1">
    <property type="nucleotide sequence ID" value="NZ_LTBC01000020.1"/>
</dbReference>
<evidence type="ECO:0000313" key="2">
    <source>
        <dbReference type="EMBL" id="KYH30797.1"/>
    </source>
</evidence>
<dbReference type="Proteomes" id="UP000075670">
    <property type="component" value="Unassembled WGS sequence"/>
</dbReference>